<dbReference type="PANTHER" id="PTHR22761:SF18">
    <property type="entry name" value="SORTING PROTEIN SNF7 FAMILY PROTEIN, PUTATIVE (AFU_ORTHOLOGUE AFUA_2G16692)-RELATED"/>
    <property type="match status" value="1"/>
</dbReference>
<dbReference type="Gene3D" id="6.10.140.1230">
    <property type="match status" value="1"/>
</dbReference>
<feature type="region of interest" description="Disordered" evidence="2">
    <location>
        <begin position="425"/>
        <end position="487"/>
    </location>
</feature>
<dbReference type="RefSeq" id="XP_059600671.1">
    <property type="nucleotide sequence ID" value="XM_059747726.1"/>
</dbReference>
<dbReference type="Pfam" id="PF03357">
    <property type="entry name" value="Snf7"/>
    <property type="match status" value="1"/>
</dbReference>
<proteinExistence type="predicted"/>
<evidence type="ECO:0000256" key="1">
    <source>
        <dbReference type="SAM" id="Coils"/>
    </source>
</evidence>
<organism evidence="3">
    <name type="scientific">Aspergillus niger</name>
    <dbReference type="NCBI Taxonomy" id="5061"/>
    <lineage>
        <taxon>Eukaryota</taxon>
        <taxon>Fungi</taxon>
        <taxon>Dikarya</taxon>
        <taxon>Ascomycota</taxon>
        <taxon>Pezizomycotina</taxon>
        <taxon>Eurotiomycetes</taxon>
        <taxon>Eurotiomycetidae</taxon>
        <taxon>Eurotiales</taxon>
        <taxon>Aspergillaceae</taxon>
        <taxon>Aspergillus</taxon>
        <taxon>Aspergillus subgen. Circumdati</taxon>
    </lineage>
</organism>
<keyword evidence="1" id="KW-0175">Coiled coil</keyword>
<feature type="compositionally biased region" description="Basic and acidic residues" evidence="2">
    <location>
        <begin position="456"/>
        <end position="479"/>
    </location>
</feature>
<dbReference type="AlphaFoldDB" id="A0AAJ8BQD9"/>
<dbReference type="PANTHER" id="PTHR22761">
    <property type="entry name" value="CHARGED MULTIVESICULAR BODY PROTEIN"/>
    <property type="match status" value="1"/>
</dbReference>
<accession>A0AAJ8BQD9</accession>
<evidence type="ECO:0000256" key="2">
    <source>
        <dbReference type="SAM" id="MobiDB-lite"/>
    </source>
</evidence>
<dbReference type="GeneID" id="4991274"/>
<reference evidence="3" key="1">
    <citation type="submission" date="2025-02" db="EMBL/GenBank/DDBJ databases">
        <authorList>
            <consortium name="NCBI Genome Project"/>
        </authorList>
    </citation>
    <scope>NUCLEOTIDE SEQUENCE</scope>
</reference>
<evidence type="ECO:0000313" key="3">
    <source>
        <dbReference type="RefSeq" id="XP_059600671.1"/>
    </source>
</evidence>
<evidence type="ECO:0008006" key="4">
    <source>
        <dbReference type="Google" id="ProtNLM"/>
    </source>
</evidence>
<feature type="coiled-coil region" evidence="1">
    <location>
        <begin position="279"/>
        <end position="313"/>
    </location>
</feature>
<feature type="compositionally biased region" description="Basic and acidic residues" evidence="2">
    <location>
        <begin position="425"/>
        <end position="445"/>
    </location>
</feature>
<gene>
    <name evidence="3" type="ORF">An04g08700</name>
</gene>
<name>A0AAJ8BQD9_ASPNG</name>
<sequence>MTTLLQYILSQDSFRKNRLPSLYSDFPIHRKTNPEGYTTNITAWAHALTSAAKHGYIAPHGPASKGKANHLILRADESLLRDLEIPECGRPVALGAVFDEATRNRTMVPLHLYRTNPASLRKPQWGIDTSVLSPWAVMSWGMKQLKGAVIGSEEATPRLQPQELVLVENLKEAADRVVKHATGNSPSKTDLVYSKESFVSEFAGVLDERSLLSDADMDVLLLYMSRDSGAIAYDGKACIISFIYLRFLSIPCKALTMLQTIKFRTSDAPKDITEQDTAVASIKTLMATMTKQVENLENKITELNSTAKMALQNKNRVSALSAVRSKKLAEHNLKQRLDTLMQLEEVYSKIEQATDQVQFVKVMEASTGALRGLHTQIGGAERVEDVVQELRDEMSKVDEVGNIMNEAGPQIDETEIDDELQELENKEREEMEEKEAEETRKKLAELDSLQQGAQEAARRAAAERAVESELEDRLSRMSVEEGPNTTA</sequence>
<dbReference type="InterPro" id="IPR005024">
    <property type="entry name" value="Snf7_fam"/>
</dbReference>
<protein>
    <recommendedName>
        <fullName evidence="4">SNF7 family protein</fullName>
    </recommendedName>
</protein>
<dbReference type="KEGG" id="ang:An04g08700"/>
<reference evidence="3" key="2">
    <citation type="submission" date="2025-08" db="UniProtKB">
        <authorList>
            <consortium name="RefSeq"/>
        </authorList>
    </citation>
    <scope>IDENTIFICATION</scope>
</reference>